<accession>A0AAV4CPK9</accession>
<evidence type="ECO:0000313" key="4">
    <source>
        <dbReference type="EMBL" id="GFO33789.1"/>
    </source>
</evidence>
<dbReference type="PROSITE" id="PS50041">
    <property type="entry name" value="C_TYPE_LECTIN_2"/>
    <property type="match status" value="1"/>
</dbReference>
<keyword evidence="2" id="KW-1133">Transmembrane helix</keyword>
<evidence type="ECO:0000256" key="2">
    <source>
        <dbReference type="SAM" id="Phobius"/>
    </source>
</evidence>
<dbReference type="Proteomes" id="UP000735302">
    <property type="component" value="Unassembled WGS sequence"/>
</dbReference>
<dbReference type="CDD" id="cd00037">
    <property type="entry name" value="CLECT"/>
    <property type="match status" value="1"/>
</dbReference>
<comment type="caution">
    <text evidence="4">The sequence shown here is derived from an EMBL/GenBank/DDBJ whole genome shotgun (WGS) entry which is preliminary data.</text>
</comment>
<dbReference type="EMBL" id="BLXT01006838">
    <property type="protein sequence ID" value="GFO33789.1"/>
    <property type="molecule type" value="Genomic_DNA"/>
</dbReference>
<reference evidence="4 5" key="1">
    <citation type="journal article" date="2021" name="Elife">
        <title>Chloroplast acquisition without the gene transfer in kleptoplastic sea slugs, Plakobranchus ocellatus.</title>
        <authorList>
            <person name="Maeda T."/>
            <person name="Takahashi S."/>
            <person name="Yoshida T."/>
            <person name="Shimamura S."/>
            <person name="Takaki Y."/>
            <person name="Nagai Y."/>
            <person name="Toyoda A."/>
            <person name="Suzuki Y."/>
            <person name="Arimoto A."/>
            <person name="Ishii H."/>
            <person name="Satoh N."/>
            <person name="Nishiyama T."/>
            <person name="Hasebe M."/>
            <person name="Maruyama T."/>
            <person name="Minagawa J."/>
            <person name="Obokata J."/>
            <person name="Shigenobu S."/>
        </authorList>
    </citation>
    <scope>NUCLEOTIDE SEQUENCE [LARGE SCALE GENOMIC DNA]</scope>
</reference>
<keyword evidence="1" id="KW-0175">Coiled coil</keyword>
<dbReference type="InterPro" id="IPR001304">
    <property type="entry name" value="C-type_lectin-like"/>
</dbReference>
<dbReference type="AlphaFoldDB" id="A0AAV4CPK9"/>
<protein>
    <recommendedName>
        <fullName evidence="3">C-type lectin domain-containing protein</fullName>
    </recommendedName>
</protein>
<proteinExistence type="predicted"/>
<keyword evidence="5" id="KW-1185">Reference proteome</keyword>
<feature type="domain" description="C-type lectin" evidence="3">
    <location>
        <begin position="287"/>
        <end position="409"/>
    </location>
</feature>
<dbReference type="Gene3D" id="3.10.100.10">
    <property type="entry name" value="Mannose-Binding Protein A, subunit A"/>
    <property type="match status" value="1"/>
</dbReference>
<dbReference type="InterPro" id="IPR016187">
    <property type="entry name" value="CTDL_fold"/>
</dbReference>
<name>A0AAV4CPK9_9GAST</name>
<keyword evidence="2" id="KW-0812">Transmembrane</keyword>
<organism evidence="4 5">
    <name type="scientific">Plakobranchus ocellatus</name>
    <dbReference type="NCBI Taxonomy" id="259542"/>
    <lineage>
        <taxon>Eukaryota</taxon>
        <taxon>Metazoa</taxon>
        <taxon>Spiralia</taxon>
        <taxon>Lophotrochozoa</taxon>
        <taxon>Mollusca</taxon>
        <taxon>Gastropoda</taxon>
        <taxon>Heterobranchia</taxon>
        <taxon>Euthyneura</taxon>
        <taxon>Panpulmonata</taxon>
        <taxon>Sacoglossa</taxon>
        <taxon>Placobranchoidea</taxon>
        <taxon>Plakobranchidae</taxon>
        <taxon>Plakobranchus</taxon>
    </lineage>
</organism>
<feature type="coiled-coil region" evidence="1">
    <location>
        <begin position="186"/>
        <end position="213"/>
    </location>
</feature>
<gene>
    <name evidence="4" type="ORF">PoB_006029400</name>
</gene>
<evidence type="ECO:0000313" key="5">
    <source>
        <dbReference type="Proteomes" id="UP000735302"/>
    </source>
</evidence>
<sequence length="437" mass="48542">MCLTPVPAWLILGVTLVIAPAASIRDTRKSIIMKVIWPAYVNAESPSLRLECSFNRFRTDLVSVNELGIFRFDIGGGGEPEMVAKVTAANLTYGLNESDISASGQLQNNTKSNLFVSYTSNTEGYCQTYSCVAKGLKANGEEVSIYRPVKAKGMNNVPCKSAHRSRVPGRELGGRSSDCCVASEKVQAQSEAIESLENEIEKWSVVLPEVRNNYMKIELLRVQISQLENQASADSSIVTPQDNEKLDNFGRRFDDLQKLVHAVSDENRGFRKILSIDVTLYEVSNIVSGRVYAVSKSEEMKHKRTIEKSCHQIGGYVAKIDDDAEQMFLINFFKMIGNYKYYIRAKNNEGNFVELTRGEPVSTERYAPGLARSNEEPRIVLGEKKDCVQAIQSGLINVECGQLSKFVCEVPMVEEEQVDTIQSVVAMPDPGGHIKIL</sequence>
<dbReference type="SUPFAM" id="SSF56436">
    <property type="entry name" value="C-type lectin-like"/>
    <property type="match status" value="1"/>
</dbReference>
<feature type="transmembrane region" description="Helical" evidence="2">
    <location>
        <begin position="6"/>
        <end position="24"/>
    </location>
</feature>
<evidence type="ECO:0000259" key="3">
    <source>
        <dbReference type="PROSITE" id="PS50041"/>
    </source>
</evidence>
<keyword evidence="2" id="KW-0472">Membrane</keyword>
<dbReference type="Pfam" id="PF00059">
    <property type="entry name" value="Lectin_C"/>
    <property type="match status" value="1"/>
</dbReference>
<dbReference type="InterPro" id="IPR016186">
    <property type="entry name" value="C-type_lectin-like/link_sf"/>
</dbReference>
<evidence type="ECO:0000256" key="1">
    <source>
        <dbReference type="SAM" id="Coils"/>
    </source>
</evidence>